<feature type="chain" id="PRO_5014277119" description="Lipoprotein" evidence="2">
    <location>
        <begin position="20"/>
        <end position="80"/>
    </location>
</feature>
<feature type="signal peptide" evidence="2">
    <location>
        <begin position="1"/>
        <end position="19"/>
    </location>
</feature>
<evidence type="ECO:0000256" key="2">
    <source>
        <dbReference type="SAM" id="SignalP"/>
    </source>
</evidence>
<dbReference type="AlphaFoldDB" id="A0A1X0TCM4"/>
<name>A0A1X0TCM4_9NEIS</name>
<reference evidence="3 4" key="1">
    <citation type="journal article" date="2017" name="MBio">
        <title>Type VI secretion-mediated competition in the bee gut microbiome.</title>
        <authorList>
            <person name="Steele M.I."/>
            <person name="Kwong W.K."/>
            <person name="Powell J.E."/>
            <person name="Whiteley M."/>
            <person name="Moran N.A."/>
        </authorList>
    </citation>
    <scope>NUCLEOTIDE SEQUENCE [LARGE SCALE GENOMIC DNA]</scope>
    <source>
        <strain evidence="3 4">PEB0171</strain>
    </source>
</reference>
<evidence type="ECO:0008006" key="5">
    <source>
        <dbReference type="Google" id="ProtNLM"/>
    </source>
</evidence>
<organism evidence="3 4">
    <name type="scientific">Snodgrassella alvi</name>
    <dbReference type="NCBI Taxonomy" id="1196083"/>
    <lineage>
        <taxon>Bacteria</taxon>
        <taxon>Pseudomonadati</taxon>
        <taxon>Pseudomonadota</taxon>
        <taxon>Betaproteobacteria</taxon>
        <taxon>Neisseriales</taxon>
        <taxon>Neisseriaceae</taxon>
        <taxon>Snodgrassella</taxon>
    </lineage>
</organism>
<feature type="compositionally biased region" description="Low complexity" evidence="1">
    <location>
        <begin position="57"/>
        <end position="67"/>
    </location>
</feature>
<evidence type="ECO:0000256" key="1">
    <source>
        <dbReference type="SAM" id="MobiDB-lite"/>
    </source>
</evidence>
<proteinExistence type="predicted"/>
<dbReference type="RefSeq" id="WP_084552109.1">
    <property type="nucleotide sequence ID" value="NZ_CP132376.1"/>
</dbReference>
<evidence type="ECO:0000313" key="3">
    <source>
        <dbReference type="EMBL" id="PIT65163.1"/>
    </source>
</evidence>
<feature type="region of interest" description="Disordered" evidence="1">
    <location>
        <begin position="54"/>
        <end position="80"/>
    </location>
</feature>
<protein>
    <recommendedName>
        <fullName evidence="5">Lipoprotein</fullName>
    </recommendedName>
</protein>
<accession>A0A1X0TCM4</accession>
<evidence type="ECO:0000313" key="4">
    <source>
        <dbReference type="Proteomes" id="UP000231094"/>
    </source>
</evidence>
<keyword evidence="2" id="KW-0732">Signal</keyword>
<sequence length="80" mass="8375">MKISLPLFTLTLICLTACSHNESTHSVSEAAAITASDIQSTHLETTTTLDRIADEINSASNASGSNSHPARSASLPAQHQ</sequence>
<dbReference type="EMBL" id="MEIV01000007">
    <property type="protein sequence ID" value="PIT65163.1"/>
    <property type="molecule type" value="Genomic_DNA"/>
</dbReference>
<dbReference type="Proteomes" id="UP000231094">
    <property type="component" value="Unassembled WGS sequence"/>
</dbReference>
<comment type="caution">
    <text evidence="3">The sequence shown here is derived from an EMBL/GenBank/DDBJ whole genome shotgun (WGS) entry which is preliminary data.</text>
</comment>
<gene>
    <name evidence="3" type="ORF">BHC47_01540</name>
</gene>